<dbReference type="Proteomes" id="UP001412067">
    <property type="component" value="Unassembled WGS sequence"/>
</dbReference>
<proteinExistence type="predicted"/>
<comment type="caution">
    <text evidence="2">The sequence shown here is derived from an EMBL/GenBank/DDBJ whole genome shotgun (WGS) entry which is preliminary data.</text>
</comment>
<evidence type="ECO:0000313" key="2">
    <source>
        <dbReference type="EMBL" id="KAK8962796.1"/>
    </source>
</evidence>
<feature type="region of interest" description="Disordered" evidence="1">
    <location>
        <begin position="152"/>
        <end position="172"/>
    </location>
</feature>
<evidence type="ECO:0000313" key="3">
    <source>
        <dbReference type="Proteomes" id="UP001412067"/>
    </source>
</evidence>
<sequence>MVPGFSVDPPNSPVFGRSVDKPVLEPGPNRENAISSGDSDSSLVKDLTVTGHANAMKKLACQSGSMPFSVDVDFKKQPQDSLSSKNQQLIFEHQQRLSNQDIKNSKFVENSEVTKKSSSNAENIIVDSENLKDEVKCSTILVDIQSFQNLPPKISNQSSTKSSGASSSSEDWHTASKKVEGWDCTQMDAPVTLEDQIAPLRNTSTRRHAPKCESCHPLRSSHRLLSRLSCSAASTGSIVASFAAPCPAAPDGFVPAVIRLVSDMLVAAAHHRLTALAEVITSAVCPSVGAAATHQHRCHCCVLPDLVLVGGQSTE</sequence>
<accession>A0ABR2MGH8</accession>
<name>A0ABR2MGH8_9ASPA</name>
<protein>
    <submittedName>
        <fullName evidence="2">Uncharacterized protein</fullName>
    </submittedName>
</protein>
<feature type="compositionally biased region" description="Polar residues" evidence="1">
    <location>
        <begin position="32"/>
        <end position="41"/>
    </location>
</feature>
<dbReference type="EMBL" id="JBBWWR010000008">
    <property type="protein sequence ID" value="KAK8962796.1"/>
    <property type="molecule type" value="Genomic_DNA"/>
</dbReference>
<organism evidence="2 3">
    <name type="scientific">Platanthera guangdongensis</name>
    <dbReference type="NCBI Taxonomy" id="2320717"/>
    <lineage>
        <taxon>Eukaryota</taxon>
        <taxon>Viridiplantae</taxon>
        <taxon>Streptophyta</taxon>
        <taxon>Embryophyta</taxon>
        <taxon>Tracheophyta</taxon>
        <taxon>Spermatophyta</taxon>
        <taxon>Magnoliopsida</taxon>
        <taxon>Liliopsida</taxon>
        <taxon>Asparagales</taxon>
        <taxon>Orchidaceae</taxon>
        <taxon>Orchidoideae</taxon>
        <taxon>Orchideae</taxon>
        <taxon>Orchidinae</taxon>
        <taxon>Platanthera</taxon>
    </lineage>
</organism>
<reference evidence="2 3" key="1">
    <citation type="journal article" date="2022" name="Nat. Plants">
        <title>Genomes of leafy and leafless Platanthera orchids illuminate the evolution of mycoheterotrophy.</title>
        <authorList>
            <person name="Li M.H."/>
            <person name="Liu K.W."/>
            <person name="Li Z."/>
            <person name="Lu H.C."/>
            <person name="Ye Q.L."/>
            <person name="Zhang D."/>
            <person name="Wang J.Y."/>
            <person name="Li Y.F."/>
            <person name="Zhong Z.M."/>
            <person name="Liu X."/>
            <person name="Yu X."/>
            <person name="Liu D.K."/>
            <person name="Tu X.D."/>
            <person name="Liu B."/>
            <person name="Hao Y."/>
            <person name="Liao X.Y."/>
            <person name="Jiang Y.T."/>
            <person name="Sun W.H."/>
            <person name="Chen J."/>
            <person name="Chen Y.Q."/>
            <person name="Ai Y."/>
            <person name="Zhai J.W."/>
            <person name="Wu S.S."/>
            <person name="Zhou Z."/>
            <person name="Hsiao Y.Y."/>
            <person name="Wu W.L."/>
            <person name="Chen Y.Y."/>
            <person name="Lin Y.F."/>
            <person name="Hsu J.L."/>
            <person name="Li C.Y."/>
            <person name="Wang Z.W."/>
            <person name="Zhao X."/>
            <person name="Zhong W.Y."/>
            <person name="Ma X.K."/>
            <person name="Ma L."/>
            <person name="Huang J."/>
            <person name="Chen G.Z."/>
            <person name="Huang M.Z."/>
            <person name="Huang L."/>
            <person name="Peng D.H."/>
            <person name="Luo Y.B."/>
            <person name="Zou S.Q."/>
            <person name="Chen S.P."/>
            <person name="Lan S."/>
            <person name="Tsai W.C."/>
            <person name="Van de Peer Y."/>
            <person name="Liu Z.J."/>
        </authorList>
    </citation>
    <scope>NUCLEOTIDE SEQUENCE [LARGE SCALE GENOMIC DNA]</scope>
    <source>
        <strain evidence="2">Lor288</strain>
    </source>
</reference>
<feature type="compositionally biased region" description="Low complexity" evidence="1">
    <location>
        <begin position="155"/>
        <end position="169"/>
    </location>
</feature>
<evidence type="ECO:0000256" key="1">
    <source>
        <dbReference type="SAM" id="MobiDB-lite"/>
    </source>
</evidence>
<feature type="region of interest" description="Disordered" evidence="1">
    <location>
        <begin position="1"/>
        <end position="41"/>
    </location>
</feature>
<keyword evidence="3" id="KW-1185">Reference proteome</keyword>
<gene>
    <name evidence="2" type="ORF">KSP40_PGU021880</name>
</gene>